<evidence type="ECO:0000313" key="10">
    <source>
        <dbReference type="EMBL" id="KEP69812.1"/>
    </source>
</evidence>
<feature type="domain" description="Major facilitator superfamily (MFS) profile" evidence="9">
    <location>
        <begin position="14"/>
        <end position="401"/>
    </location>
</feature>
<evidence type="ECO:0000256" key="1">
    <source>
        <dbReference type="ARBA" id="ARBA00004651"/>
    </source>
</evidence>
<gene>
    <name evidence="10" type="ORF">DL1_01945</name>
</gene>
<keyword evidence="3" id="KW-1003">Cell membrane</keyword>
<dbReference type="SUPFAM" id="SSF103473">
    <property type="entry name" value="MFS general substrate transporter"/>
    <property type="match status" value="1"/>
</dbReference>
<dbReference type="PROSITE" id="PS50850">
    <property type="entry name" value="MFS"/>
    <property type="match status" value="1"/>
</dbReference>
<feature type="transmembrane region" description="Helical" evidence="8">
    <location>
        <begin position="80"/>
        <end position="101"/>
    </location>
</feature>
<dbReference type="PANTHER" id="PTHR23513:SF11">
    <property type="entry name" value="STAPHYLOFERRIN A TRANSPORTER"/>
    <property type="match status" value="1"/>
</dbReference>
<feature type="transmembrane region" description="Helical" evidence="8">
    <location>
        <begin position="324"/>
        <end position="343"/>
    </location>
</feature>
<dbReference type="InterPro" id="IPR020846">
    <property type="entry name" value="MFS_dom"/>
</dbReference>
<proteinExistence type="predicted"/>
<evidence type="ECO:0000256" key="6">
    <source>
        <dbReference type="ARBA" id="ARBA00023136"/>
    </source>
</evidence>
<feature type="transmembrane region" description="Helical" evidence="8">
    <location>
        <begin position="292"/>
        <end position="318"/>
    </location>
</feature>
<reference evidence="10 11" key="1">
    <citation type="submission" date="2014-03" db="EMBL/GenBank/DDBJ databases">
        <title>The draft genome sequence of Thioclava dalianensis DLFJ1-1.</title>
        <authorList>
            <person name="Lai Q."/>
            <person name="Shao Z."/>
        </authorList>
    </citation>
    <scope>NUCLEOTIDE SEQUENCE [LARGE SCALE GENOMIC DNA]</scope>
    <source>
        <strain evidence="10 11">DLFJ1-1</strain>
    </source>
</reference>
<dbReference type="GO" id="GO:0022857">
    <property type="term" value="F:transmembrane transporter activity"/>
    <property type="evidence" value="ECO:0007669"/>
    <property type="project" value="InterPro"/>
</dbReference>
<keyword evidence="4 8" id="KW-0812">Transmembrane</keyword>
<dbReference type="STRING" id="1185766.SAMN05216224_101667"/>
<feature type="transmembrane region" description="Helical" evidence="8">
    <location>
        <begin position="260"/>
        <end position="280"/>
    </location>
</feature>
<dbReference type="RefSeq" id="WP_038065624.1">
    <property type="nucleotide sequence ID" value="NZ_FOVB01000001.1"/>
</dbReference>
<dbReference type="Pfam" id="PF05977">
    <property type="entry name" value="MFS_3"/>
    <property type="match status" value="1"/>
</dbReference>
<feature type="transmembrane region" description="Helical" evidence="8">
    <location>
        <begin position="350"/>
        <end position="369"/>
    </location>
</feature>
<feature type="transmembrane region" description="Helical" evidence="8">
    <location>
        <begin position="157"/>
        <end position="185"/>
    </location>
</feature>
<feature type="transmembrane region" description="Helical" evidence="8">
    <location>
        <begin position="231"/>
        <end position="248"/>
    </location>
</feature>
<keyword evidence="6 8" id="KW-0472">Membrane</keyword>
<evidence type="ECO:0000256" key="2">
    <source>
        <dbReference type="ARBA" id="ARBA00022448"/>
    </source>
</evidence>
<dbReference type="EMBL" id="JHEH01000010">
    <property type="protein sequence ID" value="KEP69812.1"/>
    <property type="molecule type" value="Genomic_DNA"/>
</dbReference>
<dbReference type="InterPro" id="IPR036259">
    <property type="entry name" value="MFS_trans_sf"/>
</dbReference>
<accession>A0A074U5B6</accession>
<organism evidence="10 11">
    <name type="scientific">Thioclava dalianensis</name>
    <dbReference type="NCBI Taxonomy" id="1185766"/>
    <lineage>
        <taxon>Bacteria</taxon>
        <taxon>Pseudomonadati</taxon>
        <taxon>Pseudomonadota</taxon>
        <taxon>Alphaproteobacteria</taxon>
        <taxon>Rhodobacterales</taxon>
        <taxon>Paracoccaceae</taxon>
        <taxon>Thioclava</taxon>
    </lineage>
</organism>
<keyword evidence="2" id="KW-0813">Transport</keyword>
<evidence type="ECO:0000313" key="11">
    <source>
        <dbReference type="Proteomes" id="UP000027725"/>
    </source>
</evidence>
<evidence type="ECO:0000256" key="8">
    <source>
        <dbReference type="SAM" id="Phobius"/>
    </source>
</evidence>
<evidence type="ECO:0000256" key="5">
    <source>
        <dbReference type="ARBA" id="ARBA00022989"/>
    </source>
</evidence>
<keyword evidence="11" id="KW-1185">Reference proteome</keyword>
<dbReference type="CDD" id="cd06173">
    <property type="entry name" value="MFS_MefA_like"/>
    <property type="match status" value="1"/>
</dbReference>
<dbReference type="OrthoDB" id="9809918at2"/>
<protein>
    <submittedName>
        <fullName evidence="10">MFS transporter</fullName>
    </submittedName>
</protein>
<feature type="region of interest" description="Disordered" evidence="7">
    <location>
        <begin position="526"/>
        <end position="545"/>
    </location>
</feature>
<evidence type="ECO:0000256" key="7">
    <source>
        <dbReference type="SAM" id="MobiDB-lite"/>
    </source>
</evidence>
<evidence type="ECO:0000256" key="3">
    <source>
        <dbReference type="ARBA" id="ARBA00022475"/>
    </source>
</evidence>
<evidence type="ECO:0000256" key="4">
    <source>
        <dbReference type="ARBA" id="ARBA00022692"/>
    </source>
</evidence>
<feature type="transmembrane region" description="Helical" evidence="8">
    <location>
        <begin position="107"/>
        <end position="127"/>
    </location>
</feature>
<dbReference type="GO" id="GO:0005886">
    <property type="term" value="C:plasma membrane"/>
    <property type="evidence" value="ECO:0007669"/>
    <property type="project" value="UniProtKB-SubCell"/>
</dbReference>
<name>A0A074U5B6_9RHOB</name>
<dbReference type="AlphaFoldDB" id="A0A074U5B6"/>
<feature type="transmembrane region" description="Helical" evidence="8">
    <location>
        <begin position="375"/>
        <end position="396"/>
    </location>
</feature>
<dbReference type="PANTHER" id="PTHR23513">
    <property type="entry name" value="INTEGRAL MEMBRANE EFFLUX PROTEIN-RELATED"/>
    <property type="match status" value="1"/>
</dbReference>
<feature type="transmembrane region" description="Helical" evidence="8">
    <location>
        <begin position="49"/>
        <end position="68"/>
    </location>
</feature>
<dbReference type="Gene3D" id="1.20.1250.20">
    <property type="entry name" value="MFS general substrate transporter like domains"/>
    <property type="match status" value="1"/>
</dbReference>
<comment type="caution">
    <text evidence="10">The sequence shown here is derived from an EMBL/GenBank/DDBJ whole genome shotgun (WGS) entry which is preliminary data.</text>
</comment>
<dbReference type="InterPro" id="IPR010290">
    <property type="entry name" value="TM_effector"/>
</dbReference>
<feature type="compositionally biased region" description="Pro residues" evidence="7">
    <location>
        <begin position="535"/>
        <end position="545"/>
    </location>
</feature>
<dbReference type="eggNOG" id="COG0477">
    <property type="taxonomic scope" value="Bacteria"/>
</dbReference>
<keyword evidence="5 8" id="KW-1133">Transmembrane helix</keyword>
<evidence type="ECO:0000259" key="9">
    <source>
        <dbReference type="PROSITE" id="PS50850"/>
    </source>
</evidence>
<sequence length="545" mass="58950">MPQRSVFSPFQNPTFRALWLATLFSNLGTLVQAVGAGWLMASLTTSQDMVALVQSSNTLPVVVLSLLAGALADNFNRRRIMIAAQIFVVLVSVALALFAWAGMLTPWLLLGFTFLIGCGGALFNPSWQASMGDIVERDDLSAAVSLNSMSFNMMRSLGPAIGGIIVAAAGAAAAFALNAISYLPLIGILFRWRPSYPSDPLPREPLRLALSAGLRYVMLSPVLLRVMARGAIFGFAAISVLALLPLVVRDLLAGSALDYGISLGAFGLGAIGGVVLNAPLRERFSNEVIVRISFVGFAVAVAGLALSSSLILSCLALIVAGPFWVLALSLFNVTVQLATPRWVVGRALSLYQTATFGGMASGAWVWGLLASQHGVSAALGVAALVLLVGAVLGIWLRLEGFSTIDLDPFGSFQPPEPQLDIRARSGPILVLVEYEIDPADTERFMALMRARRRIRIRDGARQWGLLRDLENPRLWIESYHVPTWIEYLRHNARRTKNDAQNFEDLLELHHGPAPRPQVRRLIERQTVPLHDDAPPRPPTTELPGV</sequence>
<comment type="subcellular location">
    <subcellularLocation>
        <location evidence="1">Cell membrane</location>
        <topology evidence="1">Multi-pass membrane protein</topology>
    </subcellularLocation>
</comment>
<dbReference type="Proteomes" id="UP000027725">
    <property type="component" value="Unassembled WGS sequence"/>
</dbReference>